<reference evidence="1" key="1">
    <citation type="submission" date="2021-09" db="EMBL/GenBank/DDBJ databases">
        <title>The genome of Mauremys mutica provides insights into the evolution of semi-aquatic lifestyle.</title>
        <authorList>
            <person name="Gong S."/>
            <person name="Gao Y."/>
        </authorList>
    </citation>
    <scope>NUCLEOTIDE SEQUENCE</scope>
    <source>
        <strain evidence="1">MM-2020</strain>
        <tissue evidence="1">Muscle</tissue>
    </source>
</reference>
<name>A0A9D4B8Z8_9SAUR</name>
<evidence type="ECO:0000313" key="2">
    <source>
        <dbReference type="Proteomes" id="UP000827986"/>
    </source>
</evidence>
<comment type="caution">
    <text evidence="1">The sequence shown here is derived from an EMBL/GenBank/DDBJ whole genome shotgun (WGS) entry which is preliminary data.</text>
</comment>
<dbReference type="EMBL" id="JAHDVG010000464">
    <property type="protein sequence ID" value="KAH1184499.1"/>
    <property type="molecule type" value="Genomic_DNA"/>
</dbReference>
<accession>A0A9D4B8Z8</accession>
<protein>
    <submittedName>
        <fullName evidence="1">Uncharacterized protein</fullName>
    </submittedName>
</protein>
<gene>
    <name evidence="1" type="ORF">KIL84_012440</name>
</gene>
<keyword evidence="2" id="KW-1185">Reference proteome</keyword>
<proteinExistence type="predicted"/>
<dbReference type="Proteomes" id="UP000827986">
    <property type="component" value="Unassembled WGS sequence"/>
</dbReference>
<organism evidence="1 2">
    <name type="scientific">Mauremys mutica</name>
    <name type="common">yellowpond turtle</name>
    <dbReference type="NCBI Taxonomy" id="74926"/>
    <lineage>
        <taxon>Eukaryota</taxon>
        <taxon>Metazoa</taxon>
        <taxon>Chordata</taxon>
        <taxon>Craniata</taxon>
        <taxon>Vertebrata</taxon>
        <taxon>Euteleostomi</taxon>
        <taxon>Archelosauria</taxon>
        <taxon>Testudinata</taxon>
        <taxon>Testudines</taxon>
        <taxon>Cryptodira</taxon>
        <taxon>Durocryptodira</taxon>
        <taxon>Testudinoidea</taxon>
        <taxon>Geoemydidae</taxon>
        <taxon>Geoemydinae</taxon>
        <taxon>Mauremys</taxon>
    </lineage>
</organism>
<dbReference type="AlphaFoldDB" id="A0A9D4B8Z8"/>
<evidence type="ECO:0000313" key="1">
    <source>
        <dbReference type="EMBL" id="KAH1184499.1"/>
    </source>
</evidence>
<sequence length="180" mass="19830">MVTKGNACDYNIGHISLHTEVNVTRVLDHHPTGSLPNWHDSQYLLYFQITIHIINFLPYSPNLLSIPPVWRSGTGNPCGMTSASGGVGRGRKITEPSLHPPTLPLRGLAFCSSHTASKSWQAAFPSPPVSDSFTFSHTIKQSNWGKKFPFLLGCLNNWLLCYLQGGSYPHFFLSATSVAF</sequence>